<reference evidence="5" key="1">
    <citation type="submission" date="2017-09" db="EMBL/GenBank/DDBJ databases">
        <title>Metaegenomics of thermophilic ammonia-oxidizing enrichment culture.</title>
        <authorList>
            <person name="Kato S."/>
            <person name="Suzuki K."/>
        </authorList>
    </citation>
    <scope>NUCLEOTIDE SEQUENCE [LARGE SCALE GENOMIC DNA]</scope>
</reference>
<feature type="domain" description="Thioesterase" evidence="3">
    <location>
        <begin position="50"/>
        <end position="118"/>
    </location>
</feature>
<evidence type="ECO:0000256" key="1">
    <source>
        <dbReference type="ARBA" id="ARBA00008324"/>
    </source>
</evidence>
<sequence>MEQPLPYYRLCFVCGEPRLGRLGVRFRAAEDGIVRATFTPTEKHVGYPDTVHGGILAALLDEAMVWAVYAVSKQLAVSGELTVRYNKPLSPGTTVNIIGWVVRQRRNVWEVASEINDGNIVYARAWGRLVPAPEETSAQWQSVLQTKSNRANPVQ</sequence>
<gene>
    <name evidence="4" type="ORF">HRbin17_00924</name>
</gene>
<dbReference type="Proteomes" id="UP000236173">
    <property type="component" value="Unassembled WGS sequence"/>
</dbReference>
<proteinExistence type="inferred from homology"/>
<dbReference type="AlphaFoldDB" id="A0A2H5XB51"/>
<evidence type="ECO:0000313" key="4">
    <source>
        <dbReference type="EMBL" id="GBC98412.1"/>
    </source>
</evidence>
<dbReference type="PANTHER" id="PTHR21660">
    <property type="entry name" value="THIOESTERASE SUPERFAMILY MEMBER-RELATED"/>
    <property type="match status" value="1"/>
</dbReference>
<dbReference type="SUPFAM" id="SSF54637">
    <property type="entry name" value="Thioesterase/thiol ester dehydrase-isomerase"/>
    <property type="match status" value="1"/>
</dbReference>
<evidence type="ECO:0000313" key="5">
    <source>
        <dbReference type="Proteomes" id="UP000236173"/>
    </source>
</evidence>
<evidence type="ECO:0000259" key="3">
    <source>
        <dbReference type="Pfam" id="PF03061"/>
    </source>
</evidence>
<comment type="caution">
    <text evidence="4">The sequence shown here is derived from an EMBL/GenBank/DDBJ whole genome shotgun (WGS) entry which is preliminary data.</text>
</comment>
<dbReference type="GO" id="GO:0047617">
    <property type="term" value="F:fatty acyl-CoA hydrolase activity"/>
    <property type="evidence" value="ECO:0007669"/>
    <property type="project" value="InterPro"/>
</dbReference>
<dbReference type="Gene3D" id="3.10.129.10">
    <property type="entry name" value="Hotdog Thioesterase"/>
    <property type="match status" value="1"/>
</dbReference>
<dbReference type="InterPro" id="IPR006683">
    <property type="entry name" value="Thioestr_dom"/>
</dbReference>
<organism evidence="4 5">
    <name type="scientific">Candidatus Fervidibacter japonicus</name>
    <dbReference type="NCBI Taxonomy" id="2035412"/>
    <lineage>
        <taxon>Bacteria</taxon>
        <taxon>Candidatus Fervidibacterota</taxon>
        <taxon>Candidatus Fervidibacter</taxon>
    </lineage>
</organism>
<evidence type="ECO:0000256" key="2">
    <source>
        <dbReference type="ARBA" id="ARBA00022801"/>
    </source>
</evidence>
<comment type="similarity">
    <text evidence="1">Belongs to the thioesterase PaaI family.</text>
</comment>
<dbReference type="Pfam" id="PF03061">
    <property type="entry name" value="4HBT"/>
    <property type="match status" value="1"/>
</dbReference>
<dbReference type="NCBIfam" id="TIGR00369">
    <property type="entry name" value="unchar_dom_1"/>
    <property type="match status" value="1"/>
</dbReference>
<protein>
    <recommendedName>
        <fullName evidence="3">Thioesterase domain-containing protein</fullName>
    </recommendedName>
</protein>
<accession>A0A2H5XB51</accession>
<dbReference type="InterPro" id="IPR039298">
    <property type="entry name" value="ACOT13"/>
</dbReference>
<dbReference type="PANTHER" id="PTHR21660:SF1">
    <property type="entry name" value="ACYL-COENZYME A THIOESTERASE 13"/>
    <property type="match status" value="1"/>
</dbReference>
<dbReference type="EMBL" id="BEHT01000010">
    <property type="protein sequence ID" value="GBC98412.1"/>
    <property type="molecule type" value="Genomic_DNA"/>
</dbReference>
<dbReference type="InterPro" id="IPR003736">
    <property type="entry name" value="PAAI_dom"/>
</dbReference>
<name>A0A2H5XB51_9BACT</name>
<keyword evidence="2" id="KW-0378">Hydrolase</keyword>
<dbReference type="InterPro" id="IPR029069">
    <property type="entry name" value="HotDog_dom_sf"/>
</dbReference>
<dbReference type="CDD" id="cd03443">
    <property type="entry name" value="PaaI_thioesterase"/>
    <property type="match status" value="1"/>
</dbReference>